<keyword evidence="1" id="KW-1133">Transmembrane helix</keyword>
<organism evidence="2 3">
    <name type="scientific">Kordia periserrulae</name>
    <dbReference type="NCBI Taxonomy" id="701523"/>
    <lineage>
        <taxon>Bacteria</taxon>
        <taxon>Pseudomonadati</taxon>
        <taxon>Bacteroidota</taxon>
        <taxon>Flavobacteriia</taxon>
        <taxon>Flavobacteriales</taxon>
        <taxon>Flavobacteriaceae</taxon>
        <taxon>Kordia</taxon>
    </lineage>
</organism>
<sequence>MQKQLTQKDRKKLKGKLWLGALFALIVLAFFYGMYLFILRDAFIKTDNFGAVPLVIFGIFALFFFGVIGYMISLFLKDLNSGVKNCIEGVVEDKQLSINKSTSHSTGTGARSGRSSKTSTQRYYYMTVNGEQHKIEYAMYSKIRVGDTVYFEITPSSKTILSFDIRESAADAAVDPQKIFHKSSYPTSRIRQAPLTQEDREIIHEYYSKQLKRRLTYIALFGLPVVGLLINSLEGILLLIFPIPLILLYQIYKTIRLYFNYEKSTKNGRKELVTTHVIDKLFTTITHNGRQRVKYTLKTTYRNVLIPEEYYQEFNAGDEIIAHKAMNLPVVLGIAKDDYYYPF</sequence>
<keyword evidence="1" id="KW-0472">Membrane</keyword>
<gene>
    <name evidence="2" type="ORF">C8N46_103376</name>
</gene>
<feature type="transmembrane region" description="Helical" evidence="1">
    <location>
        <begin position="50"/>
        <end position="76"/>
    </location>
</feature>
<dbReference type="EMBL" id="QBKT01000003">
    <property type="protein sequence ID" value="PTX62276.1"/>
    <property type="molecule type" value="Genomic_DNA"/>
</dbReference>
<name>A0A2T6C1S8_9FLAO</name>
<keyword evidence="3" id="KW-1185">Reference proteome</keyword>
<proteinExistence type="predicted"/>
<evidence type="ECO:0000313" key="3">
    <source>
        <dbReference type="Proteomes" id="UP000244090"/>
    </source>
</evidence>
<evidence type="ECO:0000313" key="2">
    <source>
        <dbReference type="EMBL" id="PTX62276.1"/>
    </source>
</evidence>
<protein>
    <submittedName>
        <fullName evidence="2">Uncharacterized protein</fullName>
    </submittedName>
</protein>
<feature type="transmembrane region" description="Helical" evidence="1">
    <location>
        <begin position="17"/>
        <end position="38"/>
    </location>
</feature>
<accession>A0A2T6C1S8</accession>
<dbReference type="Proteomes" id="UP000244090">
    <property type="component" value="Unassembled WGS sequence"/>
</dbReference>
<feature type="transmembrane region" description="Helical" evidence="1">
    <location>
        <begin position="215"/>
        <end position="233"/>
    </location>
</feature>
<reference evidence="2 3" key="1">
    <citation type="submission" date="2018-04" db="EMBL/GenBank/DDBJ databases">
        <title>Genomic Encyclopedia of Archaeal and Bacterial Type Strains, Phase II (KMG-II): from individual species to whole genera.</title>
        <authorList>
            <person name="Goeker M."/>
        </authorList>
    </citation>
    <scope>NUCLEOTIDE SEQUENCE [LARGE SCALE GENOMIC DNA]</scope>
    <source>
        <strain evidence="2 3">DSM 25731</strain>
    </source>
</reference>
<dbReference type="OrthoDB" id="1450216at2"/>
<dbReference type="RefSeq" id="WP_108114480.1">
    <property type="nucleotide sequence ID" value="NZ_QBKT01000003.1"/>
</dbReference>
<evidence type="ECO:0000256" key="1">
    <source>
        <dbReference type="SAM" id="Phobius"/>
    </source>
</evidence>
<dbReference type="AlphaFoldDB" id="A0A2T6C1S8"/>
<keyword evidence="1" id="KW-0812">Transmembrane</keyword>
<comment type="caution">
    <text evidence="2">The sequence shown here is derived from an EMBL/GenBank/DDBJ whole genome shotgun (WGS) entry which is preliminary data.</text>
</comment>